<protein>
    <submittedName>
        <fullName evidence="3">Uncharacterized protein LOC104715600</fullName>
    </submittedName>
</protein>
<reference evidence="2" key="1">
    <citation type="journal article" date="2014" name="Nat. Commun.">
        <title>The emerging biofuel crop Camelina sativa retains a highly undifferentiated hexaploid genome structure.</title>
        <authorList>
            <person name="Kagale S."/>
            <person name="Koh C."/>
            <person name="Nixon J."/>
            <person name="Bollina V."/>
            <person name="Clarke W.E."/>
            <person name="Tuteja R."/>
            <person name="Spillane C."/>
            <person name="Robinson S.J."/>
            <person name="Links M.G."/>
            <person name="Clarke C."/>
            <person name="Higgins E.E."/>
            <person name="Huebert T."/>
            <person name="Sharpe A.G."/>
            <person name="Parkin I.A."/>
        </authorList>
    </citation>
    <scope>NUCLEOTIDE SEQUENCE [LARGE SCALE GENOMIC DNA]</scope>
    <source>
        <strain evidence="2">cv. DH55</strain>
    </source>
</reference>
<evidence type="ECO:0000313" key="3">
    <source>
        <dbReference type="RefSeq" id="XP_010431295.1"/>
    </source>
</evidence>
<dbReference type="InterPro" id="IPR024286">
    <property type="entry name" value="DUF3700"/>
</dbReference>
<dbReference type="Pfam" id="PF12481">
    <property type="entry name" value="DUF3700"/>
    <property type="match status" value="1"/>
</dbReference>
<gene>
    <name evidence="3" type="primary">LOC104715600</name>
</gene>
<feature type="domain" description="DUF3700" evidence="1">
    <location>
        <begin position="2"/>
        <end position="157"/>
    </location>
</feature>
<sequence length="169" mass="19115">MSGSIENINELAVPFHFNKETDQLTIVLEAYRSQRRVNDGPESKLSKDQREFYWLSFVKALKGKFTILLFDNLKKTLFATTDRDAHLPFFWGIDVKGDLVLTIDSEMAKLGCQRAYGCFPRGCYISTADGLKALDDKNKVLYVEEDVDSVGHSYMKVVFDVDSNSTGGH</sequence>
<accession>A0ABM0TTT9</accession>
<dbReference type="InterPro" id="IPR029055">
    <property type="entry name" value="Ntn_hydrolases_N"/>
</dbReference>
<proteinExistence type="predicted"/>
<evidence type="ECO:0000259" key="1">
    <source>
        <dbReference type="SMART" id="SM01172"/>
    </source>
</evidence>
<dbReference type="PANTHER" id="PTHR45952:SF4">
    <property type="entry name" value="ALUMINUM INDUCED PROTEIN WITH YGL AND LRDR MOTIFS"/>
    <property type="match status" value="1"/>
</dbReference>
<dbReference type="SMART" id="SM01172">
    <property type="entry name" value="DUF3700"/>
    <property type="match status" value="1"/>
</dbReference>
<evidence type="ECO:0000313" key="2">
    <source>
        <dbReference type="Proteomes" id="UP000694864"/>
    </source>
</evidence>
<dbReference type="RefSeq" id="XP_010431295.1">
    <property type="nucleotide sequence ID" value="XM_010432993.1"/>
</dbReference>
<dbReference type="PANTHER" id="PTHR45952">
    <property type="entry name" value="ALUMINUM INDUCED PROTEIN WITH YGL AND LRDR MOTIFS"/>
    <property type="match status" value="1"/>
</dbReference>
<dbReference type="InterPro" id="IPR044828">
    <property type="entry name" value="TSJT1-like"/>
</dbReference>
<reference evidence="3" key="2">
    <citation type="submission" date="2025-08" db="UniProtKB">
        <authorList>
            <consortium name="RefSeq"/>
        </authorList>
    </citation>
    <scope>IDENTIFICATION</scope>
    <source>
        <tissue evidence="3">Leaf</tissue>
    </source>
</reference>
<dbReference type="Proteomes" id="UP000694864">
    <property type="component" value="Chromosome 9"/>
</dbReference>
<dbReference type="GeneID" id="104715600"/>
<keyword evidence="2" id="KW-1185">Reference proteome</keyword>
<organism evidence="2 3">
    <name type="scientific">Camelina sativa</name>
    <name type="common">False flax</name>
    <name type="synonym">Myagrum sativum</name>
    <dbReference type="NCBI Taxonomy" id="90675"/>
    <lineage>
        <taxon>Eukaryota</taxon>
        <taxon>Viridiplantae</taxon>
        <taxon>Streptophyta</taxon>
        <taxon>Embryophyta</taxon>
        <taxon>Tracheophyta</taxon>
        <taxon>Spermatophyta</taxon>
        <taxon>Magnoliopsida</taxon>
        <taxon>eudicotyledons</taxon>
        <taxon>Gunneridae</taxon>
        <taxon>Pentapetalae</taxon>
        <taxon>rosids</taxon>
        <taxon>malvids</taxon>
        <taxon>Brassicales</taxon>
        <taxon>Brassicaceae</taxon>
        <taxon>Camelineae</taxon>
        <taxon>Camelina</taxon>
    </lineage>
</organism>
<name>A0ABM0TTT9_CAMSA</name>
<dbReference type="Gene3D" id="3.60.20.10">
    <property type="entry name" value="Glutamine Phosphoribosylpyrophosphate, subunit 1, domain 1"/>
    <property type="match status" value="1"/>
</dbReference>
<dbReference type="SUPFAM" id="SSF56235">
    <property type="entry name" value="N-terminal nucleophile aminohydrolases (Ntn hydrolases)"/>
    <property type="match status" value="1"/>
</dbReference>